<dbReference type="Gene3D" id="3.20.20.450">
    <property type="entry name" value="EAL domain"/>
    <property type="match status" value="1"/>
</dbReference>
<feature type="domain" description="GGDEF" evidence="3">
    <location>
        <begin position="174"/>
        <end position="309"/>
    </location>
</feature>
<dbReference type="Proteomes" id="UP000766595">
    <property type="component" value="Unassembled WGS sequence"/>
</dbReference>
<dbReference type="PROSITE" id="PS50887">
    <property type="entry name" value="GGDEF"/>
    <property type="match status" value="1"/>
</dbReference>
<dbReference type="Pfam" id="PF00990">
    <property type="entry name" value="GGDEF"/>
    <property type="match status" value="1"/>
</dbReference>
<dbReference type="SMART" id="SM00267">
    <property type="entry name" value="GGDEF"/>
    <property type="match status" value="1"/>
</dbReference>
<proteinExistence type="predicted"/>
<dbReference type="InterPro" id="IPR000160">
    <property type="entry name" value="GGDEF_dom"/>
</dbReference>
<dbReference type="PANTHER" id="PTHR44757">
    <property type="entry name" value="DIGUANYLATE CYCLASE DGCP"/>
    <property type="match status" value="1"/>
</dbReference>
<dbReference type="InterPro" id="IPR052155">
    <property type="entry name" value="Biofilm_reg_signaling"/>
</dbReference>
<organism evidence="4 5">
    <name type="scientific">Prosthecodimorpha staleyi</name>
    <dbReference type="NCBI Taxonomy" id="2840188"/>
    <lineage>
        <taxon>Bacteria</taxon>
        <taxon>Pseudomonadati</taxon>
        <taxon>Pseudomonadota</taxon>
        <taxon>Alphaproteobacteria</taxon>
        <taxon>Hyphomicrobiales</taxon>
        <taxon>Ancalomicrobiaceae</taxon>
        <taxon>Prosthecodimorpha</taxon>
    </lineage>
</organism>
<keyword evidence="5" id="KW-1185">Reference proteome</keyword>
<evidence type="ECO:0000259" key="2">
    <source>
        <dbReference type="PROSITE" id="PS50883"/>
    </source>
</evidence>
<dbReference type="CDD" id="cd01949">
    <property type="entry name" value="GGDEF"/>
    <property type="match status" value="1"/>
</dbReference>
<dbReference type="AlphaFoldDB" id="A0A947GCA8"/>
<dbReference type="Gene3D" id="3.30.450.20">
    <property type="entry name" value="PAS domain"/>
    <property type="match status" value="1"/>
</dbReference>
<dbReference type="RefSeq" id="WP_261968192.1">
    <property type="nucleotide sequence ID" value="NZ_JAHHZF010000004.1"/>
</dbReference>
<feature type="domain" description="EAL" evidence="2">
    <location>
        <begin position="317"/>
        <end position="561"/>
    </location>
</feature>
<evidence type="ECO:0000259" key="3">
    <source>
        <dbReference type="PROSITE" id="PS50887"/>
    </source>
</evidence>
<evidence type="ECO:0000313" key="5">
    <source>
        <dbReference type="Proteomes" id="UP000766595"/>
    </source>
</evidence>
<name>A0A947GCA8_9HYPH</name>
<sequence>MATKPAEIRPTSARDILLTVRAAVYEWTLRTDALVWGANAADVLGLPGFDRIATGSRFDALLDPETPEGRADAIRATANTDGGQGVPYRATYRLRLNGPDSPALAIEDVGRWFADARGRPERAQGLIRVLDQSCAEAAKETVGSRYDVLTGQLERSQFLAAVQAALPAMGRGRKPAAFLIAAIDGLAELNETFGSEIGDRMIAEAAHRIRAELRAGDLIGRLSGNRFGLLIMDCNDKALTVVGERFAAAVRRSLVDTRSGPLGLSVSLGGLCIAKRDTDLEAIVTAAERALAAGRERRPGGFQAGSLSEAGHASAGDLELARSLGTALAAGTVGYLYQPCREAGGRRILSYRLVCSADPDPERIARVAATTGLSAALDLSALNRAVVDLAAEPSLRLSIQAMPEVLCDSRWTAVIRKRLARRPDMAGRLTIELPGRALTQLADTVREAIAEVRGLGIRIAATDFGRGPIDLAELRRLAPDSIELAGELVAQSAEDGATGLLAALAAMVRSLGAELTGDAVADAAAAIRLRALGASRMTGPFAGPGVADRPSPAPDPLSVPA</sequence>
<dbReference type="NCBIfam" id="TIGR00254">
    <property type="entry name" value="GGDEF"/>
    <property type="match status" value="1"/>
</dbReference>
<dbReference type="SUPFAM" id="SSF141868">
    <property type="entry name" value="EAL domain-like"/>
    <property type="match status" value="1"/>
</dbReference>
<feature type="compositionally biased region" description="Pro residues" evidence="1">
    <location>
        <begin position="551"/>
        <end position="561"/>
    </location>
</feature>
<gene>
    <name evidence="4" type="ORF">KL771_08865</name>
</gene>
<comment type="caution">
    <text evidence="4">The sequence shown here is derived from an EMBL/GenBank/DDBJ whole genome shotgun (WGS) entry which is preliminary data.</text>
</comment>
<dbReference type="InterPro" id="IPR029787">
    <property type="entry name" value="Nucleotide_cyclase"/>
</dbReference>
<evidence type="ECO:0000313" key="4">
    <source>
        <dbReference type="EMBL" id="MBT9289562.1"/>
    </source>
</evidence>
<dbReference type="InterPro" id="IPR035919">
    <property type="entry name" value="EAL_sf"/>
</dbReference>
<dbReference type="SUPFAM" id="SSF55073">
    <property type="entry name" value="Nucleotide cyclase"/>
    <property type="match status" value="1"/>
</dbReference>
<reference evidence="4 5" key="1">
    <citation type="submission" date="2021-06" db="EMBL/GenBank/DDBJ databases">
        <authorList>
            <person name="Grouzdev D.S."/>
            <person name="Koziaeva V."/>
        </authorList>
    </citation>
    <scope>NUCLEOTIDE SEQUENCE [LARGE SCALE GENOMIC DNA]</scope>
    <source>
        <strain evidence="4 5">22</strain>
    </source>
</reference>
<dbReference type="PANTHER" id="PTHR44757:SF2">
    <property type="entry name" value="BIOFILM ARCHITECTURE MAINTENANCE PROTEIN MBAA"/>
    <property type="match status" value="1"/>
</dbReference>
<dbReference type="Pfam" id="PF00563">
    <property type="entry name" value="EAL"/>
    <property type="match status" value="1"/>
</dbReference>
<protein>
    <submittedName>
        <fullName evidence="4">EAL domain-containing protein</fullName>
    </submittedName>
</protein>
<evidence type="ECO:0000256" key="1">
    <source>
        <dbReference type="SAM" id="MobiDB-lite"/>
    </source>
</evidence>
<feature type="region of interest" description="Disordered" evidence="1">
    <location>
        <begin position="542"/>
        <end position="561"/>
    </location>
</feature>
<accession>A0A947GCA8</accession>
<dbReference type="PROSITE" id="PS50883">
    <property type="entry name" value="EAL"/>
    <property type="match status" value="1"/>
</dbReference>
<dbReference type="Gene3D" id="3.30.70.270">
    <property type="match status" value="1"/>
</dbReference>
<dbReference type="InterPro" id="IPR043128">
    <property type="entry name" value="Rev_trsase/Diguanyl_cyclase"/>
</dbReference>
<dbReference type="InterPro" id="IPR001633">
    <property type="entry name" value="EAL_dom"/>
</dbReference>
<dbReference type="EMBL" id="JAHHZF010000004">
    <property type="protein sequence ID" value="MBT9289562.1"/>
    <property type="molecule type" value="Genomic_DNA"/>
</dbReference>
<dbReference type="SMART" id="SM00052">
    <property type="entry name" value="EAL"/>
    <property type="match status" value="1"/>
</dbReference>